<dbReference type="Pfam" id="PF00149">
    <property type="entry name" value="Metallophos"/>
    <property type="match status" value="1"/>
</dbReference>
<organism evidence="4 5">
    <name type="scientific">Prorocentrum cordatum</name>
    <dbReference type="NCBI Taxonomy" id="2364126"/>
    <lineage>
        <taxon>Eukaryota</taxon>
        <taxon>Sar</taxon>
        <taxon>Alveolata</taxon>
        <taxon>Dinophyceae</taxon>
        <taxon>Prorocentrales</taxon>
        <taxon>Prorocentraceae</taxon>
        <taxon>Prorocentrum</taxon>
    </lineage>
</organism>
<dbReference type="PANTHER" id="PTHR10161">
    <property type="entry name" value="TARTRATE-RESISTANT ACID PHOSPHATASE TYPE 5"/>
    <property type="match status" value="1"/>
</dbReference>
<dbReference type="EMBL" id="CAUYUJ010015172">
    <property type="protein sequence ID" value="CAK0850744.1"/>
    <property type="molecule type" value="Genomic_DNA"/>
</dbReference>
<evidence type="ECO:0000313" key="5">
    <source>
        <dbReference type="Proteomes" id="UP001189429"/>
    </source>
</evidence>
<dbReference type="SUPFAM" id="SSF56300">
    <property type="entry name" value="Metallo-dependent phosphatases"/>
    <property type="match status" value="1"/>
</dbReference>
<evidence type="ECO:0000313" key="4">
    <source>
        <dbReference type="EMBL" id="CAK0850744.1"/>
    </source>
</evidence>
<keyword evidence="1" id="KW-0732">Signal</keyword>
<dbReference type="InterPro" id="IPR029052">
    <property type="entry name" value="Metallo-depent_PP-like"/>
</dbReference>
<comment type="caution">
    <text evidence="4">The sequence shown here is derived from an EMBL/GenBank/DDBJ whole genome shotgun (WGS) entry which is preliminary data.</text>
</comment>
<protein>
    <recommendedName>
        <fullName evidence="3">Calcineurin-like phosphoesterase domain-containing protein</fullName>
    </recommendedName>
</protein>
<proteinExistence type="predicted"/>
<evidence type="ECO:0000256" key="2">
    <source>
        <dbReference type="ARBA" id="ARBA00022801"/>
    </source>
</evidence>
<dbReference type="Proteomes" id="UP001189429">
    <property type="component" value="Unassembled WGS sequence"/>
</dbReference>
<feature type="domain" description="Calcineurin-like phosphoesterase" evidence="3">
    <location>
        <begin position="70"/>
        <end position="342"/>
    </location>
</feature>
<keyword evidence="2" id="KW-0378">Hydrolase</keyword>
<dbReference type="InterPro" id="IPR051558">
    <property type="entry name" value="Metallophosphoesterase_PAP"/>
</dbReference>
<sequence length="521" mass="55997">MAPLRRARDGIAAAAIAWLRAPGAAAGPGPPGLGECAARFVPPAAPLAATDLNGVRVPDACFMDPGEHHVYIVGDWGGVSAAPGAPPVPADHRAPEFKAHHREFVSGVDDCAQQRVAEQMRRRAAQSQPDYVLNVGDNFYWGGIAGECGMPVFEHVGTGQWATVFEEVYTGPGLDGKQWLGVLGNHDYGGYVFTGAWDQVISYTWYPPDGPGSTGRWLTPAQYWRTKAWYADFSVHTSFWTPTSSTPRPQTSTSRHNLCSAEHNAQNASCGPEGPASVEDCPAWFGRLWAGQMAWLDQHLGNSAADWQVVVTHYPPIWGRDDWSYLAAKHGIDLIASGHIHKQELHHLGNNFLKPTAYLITGGGGGITSEGPPTRTGHDDQYGFVDVTLSRTVLRIEMVSHGGQLRRSANVTQRHPENPLRLPGARAAAQCLAINAIVEPYPSWLKPFFDIPLERMKFSGPLAASVAAAAADFAAACDAADGEDSSSLLATRSLPMSFAQAQQNVSERGKGCKCSSSCNKP</sequence>
<evidence type="ECO:0000256" key="1">
    <source>
        <dbReference type="ARBA" id="ARBA00022729"/>
    </source>
</evidence>
<keyword evidence="5" id="KW-1185">Reference proteome</keyword>
<evidence type="ECO:0000259" key="3">
    <source>
        <dbReference type="Pfam" id="PF00149"/>
    </source>
</evidence>
<dbReference type="Gene3D" id="3.60.21.10">
    <property type="match status" value="1"/>
</dbReference>
<name>A0ABN9TWW2_9DINO</name>
<reference evidence="4" key="1">
    <citation type="submission" date="2023-10" db="EMBL/GenBank/DDBJ databases">
        <authorList>
            <person name="Chen Y."/>
            <person name="Shah S."/>
            <person name="Dougan E. K."/>
            <person name="Thang M."/>
            <person name="Chan C."/>
        </authorList>
    </citation>
    <scope>NUCLEOTIDE SEQUENCE [LARGE SCALE GENOMIC DNA]</scope>
</reference>
<accession>A0ABN9TWW2</accession>
<gene>
    <name evidence="4" type="ORF">PCOR1329_LOCUS43057</name>
</gene>
<dbReference type="PANTHER" id="PTHR10161:SF14">
    <property type="entry name" value="TARTRATE-RESISTANT ACID PHOSPHATASE TYPE 5"/>
    <property type="match status" value="1"/>
</dbReference>
<dbReference type="InterPro" id="IPR004843">
    <property type="entry name" value="Calcineurin-like_PHP"/>
</dbReference>